<feature type="domain" description="N-acetyltransferase" evidence="4">
    <location>
        <begin position="726"/>
        <end position="885"/>
    </location>
</feature>
<dbReference type="CDD" id="cd04301">
    <property type="entry name" value="NAT_SF"/>
    <property type="match status" value="1"/>
</dbReference>
<dbReference type="SUPFAM" id="SSF56059">
    <property type="entry name" value="Glutathione synthetase ATP-binding domain-like"/>
    <property type="match status" value="1"/>
</dbReference>
<dbReference type="Pfam" id="PF00583">
    <property type="entry name" value="Acetyltransf_1"/>
    <property type="match status" value="1"/>
</dbReference>
<dbReference type="PANTHER" id="PTHR42793:SF1">
    <property type="entry name" value="PEPTIDYL-LYSINE N-ACETYLTRANSFERASE PATZ"/>
    <property type="match status" value="1"/>
</dbReference>
<dbReference type="InterPro" id="IPR013815">
    <property type="entry name" value="ATP_grasp_subdomain_1"/>
</dbReference>
<evidence type="ECO:0000259" key="3">
    <source>
        <dbReference type="PROSITE" id="PS50975"/>
    </source>
</evidence>
<dbReference type="InterPro" id="IPR032875">
    <property type="entry name" value="Succ_CoA_lig_flav_dom"/>
</dbReference>
<dbReference type="Pfam" id="PF13549">
    <property type="entry name" value="ATP-grasp_5"/>
    <property type="match status" value="1"/>
</dbReference>
<dbReference type="KEGG" id="rah:Rahaq_0740"/>
<comment type="similarity">
    <text evidence="1">In the N-terminal section; belongs to the acetate CoA ligase alpha subunit family.</text>
</comment>
<dbReference type="Pfam" id="PF13607">
    <property type="entry name" value="Succ_CoA_lig"/>
    <property type="match status" value="1"/>
</dbReference>
<feature type="domain" description="ATP-grasp" evidence="3">
    <location>
        <begin position="487"/>
        <end position="523"/>
    </location>
</feature>
<keyword evidence="2" id="KW-0547">Nucleotide-binding</keyword>
<dbReference type="PROSITE" id="PS51186">
    <property type="entry name" value="GNAT"/>
    <property type="match status" value="1"/>
</dbReference>
<evidence type="ECO:0000256" key="2">
    <source>
        <dbReference type="PROSITE-ProRule" id="PRU00409"/>
    </source>
</evidence>
<evidence type="ECO:0000259" key="4">
    <source>
        <dbReference type="PROSITE" id="PS51186"/>
    </source>
</evidence>
<reference evidence="6" key="1">
    <citation type="submission" date="2011-01" db="EMBL/GenBank/DDBJ databases">
        <title>Complete sequence of chromosome of Rahnella sp. Y9602.</title>
        <authorList>
            <consortium name="US DOE Joint Genome Institute"/>
            <person name="Lucas S."/>
            <person name="Copeland A."/>
            <person name="Lapidus A."/>
            <person name="Cheng J.-F."/>
            <person name="Goodwin L."/>
            <person name="Pitluck S."/>
            <person name="Lu M."/>
            <person name="Detter J.C."/>
            <person name="Han C."/>
            <person name="Tapia R."/>
            <person name="Land M."/>
            <person name="Hauser L."/>
            <person name="Kyrpides N."/>
            <person name="Ivanova N."/>
            <person name="Ovchinnikova G."/>
            <person name="Pagani I."/>
            <person name="Sobecky P.A."/>
            <person name="Martinez R.J."/>
            <person name="Woyke T."/>
        </authorList>
    </citation>
    <scope>NUCLEOTIDE SEQUENCE [LARGE SCALE GENOMIC DNA]</scope>
    <source>
        <strain evidence="6">Y9602</strain>
    </source>
</reference>
<dbReference type="FunFam" id="3.30.1490.20:FF:000020">
    <property type="entry name" value="Protein lysine acetyltransferase"/>
    <property type="match status" value="1"/>
</dbReference>
<dbReference type="Pfam" id="PF13380">
    <property type="entry name" value="CoA_binding_2"/>
    <property type="match status" value="1"/>
</dbReference>
<dbReference type="OrthoDB" id="9807426at2"/>
<dbReference type="InterPro" id="IPR036291">
    <property type="entry name" value="NAD(P)-bd_dom_sf"/>
</dbReference>
<dbReference type="PROSITE" id="PS50975">
    <property type="entry name" value="ATP_GRASP"/>
    <property type="match status" value="1"/>
</dbReference>
<dbReference type="EMBL" id="CP002505">
    <property type="protein sequence ID" value="ADW72367.1"/>
    <property type="molecule type" value="Genomic_DNA"/>
</dbReference>
<dbReference type="eggNOG" id="COG0045">
    <property type="taxonomic scope" value="Bacteria"/>
</dbReference>
<dbReference type="HOGENOM" id="CLU_007415_0_2_6"/>
<dbReference type="eggNOG" id="COG0456">
    <property type="taxonomic scope" value="Bacteria"/>
</dbReference>
<dbReference type="InterPro" id="IPR000182">
    <property type="entry name" value="GNAT_dom"/>
</dbReference>
<dbReference type="InterPro" id="IPR003781">
    <property type="entry name" value="CoA-bd"/>
</dbReference>
<dbReference type="PANTHER" id="PTHR42793">
    <property type="entry name" value="COA BINDING DOMAIN CONTAINING PROTEIN"/>
    <property type="match status" value="1"/>
</dbReference>
<keyword evidence="2" id="KW-0067">ATP-binding</keyword>
<dbReference type="InterPro" id="IPR016181">
    <property type="entry name" value="Acyl_CoA_acyltransferase"/>
</dbReference>
<dbReference type="Gene3D" id="3.40.50.261">
    <property type="entry name" value="Succinyl-CoA synthetase domains"/>
    <property type="match status" value="2"/>
</dbReference>
<dbReference type="SMART" id="SM00881">
    <property type="entry name" value="CoA_binding"/>
    <property type="match status" value="1"/>
</dbReference>
<sequence>MSQRGLEALLRPESIAVIGASNKPGRAGYLMMRNLLDSGFNGPVLPVTPAYRAVCGVLTWRDVASLPMSPDLAILCTHADRNLALLEQLGERGCKTVIVLSSQPQQFVELKTSAQRFSMRLLGPNSLGILAPWQKLNASFSPVPILPGKLAFISQSAAVANTILDWAQQRAVGFSYFVSLGDSLDIDVDDLLDFLARDSKTSAILLYLEHISDARRFLSASRSASRNKPILVIKSGRSGQAQQLLNSPLSLDAAYDAAIQRAGLLRVQDTHELFSAVETLSHMRPLRGERLFIISNGAAPAAMALDQLLSRNGKLAKLSDETCQKLSAILPDNIAVSNPLDLHDDATPQLYQAVMTTLLDSTDYDALLVIHAPSAVAHGTVTASHLIDAVHKHSRGKYITLLTNWCGEFSSQEARKLFTEAGIPTYRTPEGTVTAFMHMVEYRRNQKQLKETPALPADLEQNTDQAHQLIARTLAEGTTQLDTHEVRPILQAYGMNVLPTWIASDSAEAVNIASQVGYPVALKLRSPDIPHNSEVQGVMLYLRTASEVAQAANAIFDRARQAFPQARILGLLVQTMANRPGSQELRVVVEQDPVFGPLIMLAEGGTDWRPERQAAISLPPLNMTLARYQVVQALKSGKIRGRHALHPLDIPALSQLLVNVSNLIIDCPEIERLDIHPLLISGSELSLLDVSMQLCAQGAEAPSRLAIRPYPRELEERVILKDGSPALFRPILPEDEPLLKAFILKVTKEDLYYRYFSEINEFTHEDLANMTQIDYDREMAFVAIRTVNDESEIIGVTRAVSDPDNIDAEFSVLVRSDLKGLGLGRRLLDKMIHYAAEHGLQRLTGITMPNNRGMITLARKLEFDVDIQIQDGIVNLSLALEKTRISQQKAVSLRHEQAKDAHMGQD</sequence>
<protein>
    <submittedName>
        <fullName evidence="5">GCN5-related N-acetyltransferase</fullName>
    </submittedName>
</protein>
<dbReference type="Gene3D" id="3.30.1490.20">
    <property type="entry name" value="ATP-grasp fold, A domain"/>
    <property type="match status" value="1"/>
</dbReference>
<dbReference type="SUPFAM" id="SSF51735">
    <property type="entry name" value="NAD(P)-binding Rossmann-fold domains"/>
    <property type="match status" value="1"/>
</dbReference>
<dbReference type="Proteomes" id="UP000007257">
    <property type="component" value="Chromosome"/>
</dbReference>
<evidence type="ECO:0000256" key="1">
    <source>
        <dbReference type="ARBA" id="ARBA00060888"/>
    </source>
</evidence>
<dbReference type="Gene3D" id="3.30.470.20">
    <property type="entry name" value="ATP-grasp fold, B domain"/>
    <property type="match status" value="1"/>
</dbReference>
<dbReference type="GO" id="GO:0005524">
    <property type="term" value="F:ATP binding"/>
    <property type="evidence" value="ECO:0007669"/>
    <property type="project" value="UniProtKB-UniRule"/>
</dbReference>
<dbReference type="eggNOG" id="COG1042">
    <property type="taxonomic scope" value="Bacteria"/>
</dbReference>
<reference evidence="5 6" key="2">
    <citation type="journal article" date="2012" name="J. Bacteriol.">
        <title>Complete Genome Sequence of Rahnella sp. Strain Y9602, a Gammaproteobacterium Isolate from Metal- and Radionuclide-Contaminated Soil.</title>
        <authorList>
            <person name="Martinez R.J."/>
            <person name="Bruce D."/>
            <person name="Detter C."/>
            <person name="Goodwin L.A."/>
            <person name="Han J."/>
            <person name="Han C.S."/>
            <person name="Held B."/>
            <person name="Land M.L."/>
            <person name="Mikhailova N."/>
            <person name="Nolan M."/>
            <person name="Pennacchio L."/>
            <person name="Pitluck S."/>
            <person name="Tapia R."/>
            <person name="Woyke T."/>
            <person name="Sobecky P.A."/>
        </authorList>
    </citation>
    <scope>NUCLEOTIDE SEQUENCE [LARGE SCALE GENOMIC DNA]</scope>
    <source>
        <strain evidence="5 6">Y9602</strain>
    </source>
</reference>
<organism evidence="5 6">
    <name type="scientific">Rahnella sp. (strain Y9602)</name>
    <dbReference type="NCBI Taxonomy" id="2703885"/>
    <lineage>
        <taxon>Bacteria</taxon>
        <taxon>Pseudomonadati</taxon>
        <taxon>Pseudomonadota</taxon>
        <taxon>Gammaproteobacteria</taxon>
        <taxon>Enterobacterales</taxon>
        <taxon>Yersiniaceae</taxon>
        <taxon>Rahnella</taxon>
    </lineage>
</organism>
<evidence type="ECO:0000313" key="5">
    <source>
        <dbReference type="EMBL" id="ADW72367.1"/>
    </source>
</evidence>
<gene>
    <name evidence="5" type="ordered locus">Rahaq_0740</name>
</gene>
<accession>A0A0H3FBI0</accession>
<dbReference type="InterPro" id="IPR011761">
    <property type="entry name" value="ATP-grasp"/>
</dbReference>
<dbReference type="AlphaFoldDB" id="A0A0H3FBI0"/>
<dbReference type="SUPFAM" id="SSF55729">
    <property type="entry name" value="Acyl-CoA N-acyltransferases (Nat)"/>
    <property type="match status" value="1"/>
</dbReference>
<name>A0A0H3FBI0_RAHSY</name>
<keyword evidence="5" id="KW-0808">Transferase</keyword>
<dbReference type="InterPro" id="IPR016102">
    <property type="entry name" value="Succinyl-CoA_synth-like"/>
</dbReference>
<evidence type="ECO:0000313" key="6">
    <source>
        <dbReference type="Proteomes" id="UP000007257"/>
    </source>
</evidence>
<dbReference type="Gene3D" id="3.40.50.720">
    <property type="entry name" value="NAD(P)-binding Rossmann-like Domain"/>
    <property type="match status" value="1"/>
</dbReference>
<dbReference type="Gene3D" id="3.40.630.30">
    <property type="match status" value="1"/>
</dbReference>
<dbReference type="GO" id="GO:0016747">
    <property type="term" value="F:acyltransferase activity, transferring groups other than amino-acyl groups"/>
    <property type="evidence" value="ECO:0007669"/>
    <property type="project" value="InterPro"/>
</dbReference>
<dbReference type="SUPFAM" id="SSF52210">
    <property type="entry name" value="Succinyl-CoA synthetase domains"/>
    <property type="match status" value="2"/>
</dbReference>
<proteinExistence type="inferred from homology"/>
<dbReference type="RefSeq" id="WP_013574072.1">
    <property type="nucleotide sequence ID" value="NC_015061.1"/>
</dbReference>
<dbReference type="GO" id="GO:0046872">
    <property type="term" value="F:metal ion binding"/>
    <property type="evidence" value="ECO:0007669"/>
    <property type="project" value="InterPro"/>
</dbReference>